<dbReference type="AlphaFoldDB" id="A0A2R6WLC1"/>
<evidence type="ECO:0000313" key="3">
    <source>
        <dbReference type="EMBL" id="PTQ34666.1"/>
    </source>
</evidence>
<keyword evidence="2" id="KW-0732">Signal</keyword>
<dbReference type="OrthoDB" id="10476441at2759"/>
<feature type="chain" id="PRO_5015340874" evidence="2">
    <location>
        <begin position="29"/>
        <end position="242"/>
    </location>
</feature>
<evidence type="ECO:0000313" key="4">
    <source>
        <dbReference type="Proteomes" id="UP000244005"/>
    </source>
</evidence>
<feature type="compositionally biased region" description="Low complexity" evidence="1">
    <location>
        <begin position="232"/>
        <end position="242"/>
    </location>
</feature>
<feature type="compositionally biased region" description="Pro residues" evidence="1">
    <location>
        <begin position="52"/>
        <end position="61"/>
    </location>
</feature>
<feature type="region of interest" description="Disordered" evidence="1">
    <location>
        <begin position="214"/>
        <end position="242"/>
    </location>
</feature>
<accession>A0A2R6WLC1</accession>
<feature type="signal peptide" evidence="2">
    <location>
        <begin position="1"/>
        <end position="28"/>
    </location>
</feature>
<sequence>MAIQQSSVVGLFILLVVQAAQDVPGVSARSLFNTSSTSLVSGLKNPLKAPSPSTPEHPSPPGILSSITNALKAPPMPPLGSPSVPALNIPGAGNIVSGITAGLMAPLPSPKIPGAGDIVSGITAGLKAPLPSVELPGAGDLTSGISSALKAPPLGGLGGLLPTGSSSSTAQDAAGLTISESVSISSPGLGSTAVTATTVIPPLDKIRTPDLKGIFSGLLPKSSPPPPPPSQPSSASLFPGLH</sequence>
<proteinExistence type="predicted"/>
<evidence type="ECO:0000256" key="2">
    <source>
        <dbReference type="SAM" id="SignalP"/>
    </source>
</evidence>
<protein>
    <submittedName>
        <fullName evidence="3">Uncharacterized protein</fullName>
    </submittedName>
</protein>
<evidence type="ECO:0000256" key="1">
    <source>
        <dbReference type="SAM" id="MobiDB-lite"/>
    </source>
</evidence>
<dbReference type="EMBL" id="KZ772749">
    <property type="protein sequence ID" value="PTQ34666.1"/>
    <property type="molecule type" value="Genomic_DNA"/>
</dbReference>
<gene>
    <name evidence="3" type="ORF">MARPO_0077s0001</name>
</gene>
<feature type="region of interest" description="Disordered" evidence="1">
    <location>
        <begin position="39"/>
        <end position="63"/>
    </location>
</feature>
<organism evidence="3 4">
    <name type="scientific">Marchantia polymorpha</name>
    <name type="common">Common liverwort</name>
    <name type="synonym">Marchantia aquatica</name>
    <dbReference type="NCBI Taxonomy" id="3197"/>
    <lineage>
        <taxon>Eukaryota</taxon>
        <taxon>Viridiplantae</taxon>
        <taxon>Streptophyta</taxon>
        <taxon>Embryophyta</taxon>
        <taxon>Marchantiophyta</taxon>
        <taxon>Marchantiopsida</taxon>
        <taxon>Marchantiidae</taxon>
        <taxon>Marchantiales</taxon>
        <taxon>Marchantiaceae</taxon>
        <taxon>Marchantia</taxon>
    </lineage>
</organism>
<feature type="compositionally biased region" description="Pro residues" evidence="1">
    <location>
        <begin position="222"/>
        <end position="231"/>
    </location>
</feature>
<reference evidence="4" key="1">
    <citation type="journal article" date="2017" name="Cell">
        <title>Insights into land plant evolution garnered from the Marchantia polymorpha genome.</title>
        <authorList>
            <person name="Bowman J.L."/>
            <person name="Kohchi T."/>
            <person name="Yamato K.T."/>
            <person name="Jenkins J."/>
            <person name="Shu S."/>
            <person name="Ishizaki K."/>
            <person name="Yamaoka S."/>
            <person name="Nishihama R."/>
            <person name="Nakamura Y."/>
            <person name="Berger F."/>
            <person name="Adam C."/>
            <person name="Aki S.S."/>
            <person name="Althoff F."/>
            <person name="Araki T."/>
            <person name="Arteaga-Vazquez M.A."/>
            <person name="Balasubrmanian S."/>
            <person name="Barry K."/>
            <person name="Bauer D."/>
            <person name="Boehm C.R."/>
            <person name="Briginshaw L."/>
            <person name="Caballero-Perez J."/>
            <person name="Catarino B."/>
            <person name="Chen F."/>
            <person name="Chiyoda S."/>
            <person name="Chovatia M."/>
            <person name="Davies K.M."/>
            <person name="Delmans M."/>
            <person name="Demura T."/>
            <person name="Dierschke T."/>
            <person name="Dolan L."/>
            <person name="Dorantes-Acosta A.E."/>
            <person name="Eklund D.M."/>
            <person name="Florent S.N."/>
            <person name="Flores-Sandoval E."/>
            <person name="Fujiyama A."/>
            <person name="Fukuzawa H."/>
            <person name="Galik B."/>
            <person name="Grimanelli D."/>
            <person name="Grimwood J."/>
            <person name="Grossniklaus U."/>
            <person name="Hamada T."/>
            <person name="Haseloff J."/>
            <person name="Hetherington A.J."/>
            <person name="Higo A."/>
            <person name="Hirakawa Y."/>
            <person name="Hundley H.N."/>
            <person name="Ikeda Y."/>
            <person name="Inoue K."/>
            <person name="Inoue S.I."/>
            <person name="Ishida S."/>
            <person name="Jia Q."/>
            <person name="Kakita M."/>
            <person name="Kanazawa T."/>
            <person name="Kawai Y."/>
            <person name="Kawashima T."/>
            <person name="Kennedy M."/>
            <person name="Kinose K."/>
            <person name="Kinoshita T."/>
            <person name="Kohara Y."/>
            <person name="Koide E."/>
            <person name="Komatsu K."/>
            <person name="Kopischke S."/>
            <person name="Kubo M."/>
            <person name="Kyozuka J."/>
            <person name="Lagercrantz U."/>
            <person name="Lin S.S."/>
            <person name="Lindquist E."/>
            <person name="Lipzen A.M."/>
            <person name="Lu C.W."/>
            <person name="De Luna E."/>
            <person name="Martienssen R.A."/>
            <person name="Minamino N."/>
            <person name="Mizutani M."/>
            <person name="Mizutani M."/>
            <person name="Mochizuki N."/>
            <person name="Monte I."/>
            <person name="Mosher R."/>
            <person name="Nagasaki H."/>
            <person name="Nakagami H."/>
            <person name="Naramoto S."/>
            <person name="Nishitani K."/>
            <person name="Ohtani M."/>
            <person name="Okamoto T."/>
            <person name="Okumura M."/>
            <person name="Phillips J."/>
            <person name="Pollak B."/>
            <person name="Reinders A."/>
            <person name="Rovekamp M."/>
            <person name="Sano R."/>
            <person name="Sawa S."/>
            <person name="Schmid M.W."/>
            <person name="Shirakawa M."/>
            <person name="Solano R."/>
            <person name="Spunde A."/>
            <person name="Suetsugu N."/>
            <person name="Sugano S."/>
            <person name="Sugiyama A."/>
            <person name="Sun R."/>
            <person name="Suzuki Y."/>
            <person name="Takenaka M."/>
            <person name="Takezawa D."/>
            <person name="Tomogane H."/>
            <person name="Tsuzuki M."/>
            <person name="Ueda T."/>
            <person name="Umeda M."/>
            <person name="Ward J.M."/>
            <person name="Watanabe Y."/>
            <person name="Yazaki K."/>
            <person name="Yokoyama R."/>
            <person name="Yoshitake Y."/>
            <person name="Yotsui I."/>
            <person name="Zachgo S."/>
            <person name="Schmutz J."/>
        </authorList>
    </citation>
    <scope>NUCLEOTIDE SEQUENCE [LARGE SCALE GENOMIC DNA]</scope>
    <source>
        <strain evidence="4">Tak-1</strain>
    </source>
</reference>
<keyword evidence="4" id="KW-1185">Reference proteome</keyword>
<name>A0A2R6WLC1_MARPO</name>
<dbReference type="Proteomes" id="UP000244005">
    <property type="component" value="Unassembled WGS sequence"/>
</dbReference>